<accession>H3AYU7</accession>
<dbReference type="EMBL" id="AFYH01134258">
    <property type="status" value="NOT_ANNOTATED_CDS"/>
    <property type="molecule type" value="Genomic_DNA"/>
</dbReference>
<protein>
    <submittedName>
        <fullName evidence="1">Uncharacterized protein</fullName>
    </submittedName>
</protein>
<organism evidence="1 2">
    <name type="scientific">Latimeria chalumnae</name>
    <name type="common">Coelacanth</name>
    <dbReference type="NCBI Taxonomy" id="7897"/>
    <lineage>
        <taxon>Eukaryota</taxon>
        <taxon>Metazoa</taxon>
        <taxon>Chordata</taxon>
        <taxon>Craniata</taxon>
        <taxon>Vertebrata</taxon>
        <taxon>Euteleostomi</taxon>
        <taxon>Coelacanthiformes</taxon>
        <taxon>Coelacanthidae</taxon>
        <taxon>Latimeria</taxon>
    </lineage>
</organism>
<dbReference type="Ensembl" id="ENSLACT00000014922.1">
    <property type="protein sequence ID" value="ENSLACP00000014818.1"/>
    <property type="gene ID" value="ENSLACG00000013045.1"/>
</dbReference>
<reference evidence="2" key="1">
    <citation type="submission" date="2011-08" db="EMBL/GenBank/DDBJ databases">
        <title>The draft genome of Latimeria chalumnae.</title>
        <authorList>
            <person name="Di Palma F."/>
            <person name="Alfoldi J."/>
            <person name="Johnson J."/>
            <person name="Berlin A."/>
            <person name="Gnerre S."/>
            <person name="Jaffe D."/>
            <person name="MacCallum I."/>
            <person name="Young S."/>
            <person name="Walker B.J."/>
            <person name="Lander E."/>
            <person name="Lindblad-Toh K."/>
        </authorList>
    </citation>
    <scope>NUCLEOTIDE SEQUENCE [LARGE SCALE GENOMIC DNA]</scope>
    <source>
        <strain evidence="2">Wild caught</strain>
    </source>
</reference>
<dbReference type="GeneTree" id="ENSGT00940000168602"/>
<dbReference type="Proteomes" id="UP000008672">
    <property type="component" value="Unassembled WGS sequence"/>
</dbReference>
<dbReference type="HOGENOM" id="CLU_089835_0_0_1"/>
<dbReference type="InParanoid" id="H3AYU7"/>
<dbReference type="eggNOG" id="ENOG502R6J9">
    <property type="taxonomic scope" value="Eukaryota"/>
</dbReference>
<proteinExistence type="predicted"/>
<evidence type="ECO:0000313" key="2">
    <source>
        <dbReference type="Proteomes" id="UP000008672"/>
    </source>
</evidence>
<reference evidence="1" key="2">
    <citation type="submission" date="2025-08" db="UniProtKB">
        <authorList>
            <consortium name="Ensembl"/>
        </authorList>
    </citation>
    <scope>IDENTIFICATION</scope>
</reference>
<dbReference type="AlphaFoldDB" id="H3AYU7"/>
<sequence length="211" mass="24328">KRDIDAAYVEKVTTEFVSSINKVWESIGDLGSKLPDESEFSRWSHSRTEMKTMKQVAQEVCYIIIVHAKKRFAFTEHLVSAKLLQSDLFERHNQCFPLQALTDTVQAYPMLNKEKLHTELSVIYGKSEFGGASGAMALFWLFLENNLQDIFSETVKLLTPMRCFCTPKRIKTLRSTMNQDQLNALTMLSMEKQLIQEITDFNKRTIEKFAA</sequence>
<reference evidence="1" key="3">
    <citation type="submission" date="2025-09" db="UniProtKB">
        <authorList>
            <consortium name="Ensembl"/>
        </authorList>
    </citation>
    <scope>IDENTIFICATION</scope>
</reference>
<name>H3AYU7_LATCH</name>
<keyword evidence="2" id="KW-1185">Reference proteome</keyword>
<evidence type="ECO:0000313" key="1">
    <source>
        <dbReference type="Ensembl" id="ENSLACP00000014818.1"/>
    </source>
</evidence>